<keyword evidence="6" id="KW-1185">Reference proteome</keyword>
<dbReference type="AlphaFoldDB" id="A0A9P5ZE56"/>
<dbReference type="InterPro" id="IPR002347">
    <property type="entry name" value="SDR_fam"/>
</dbReference>
<accession>A0A9P5ZE56</accession>
<evidence type="ECO:0000313" key="5">
    <source>
        <dbReference type="EMBL" id="KAF9485786.1"/>
    </source>
</evidence>
<evidence type="ECO:0000256" key="4">
    <source>
        <dbReference type="RuleBase" id="RU000363"/>
    </source>
</evidence>
<dbReference type="InterPro" id="IPR020904">
    <property type="entry name" value="Sc_DH/Rdtase_CS"/>
</dbReference>
<dbReference type="Proteomes" id="UP000807469">
    <property type="component" value="Unassembled WGS sequence"/>
</dbReference>
<dbReference type="PRINTS" id="PR00080">
    <property type="entry name" value="SDRFAMILY"/>
</dbReference>
<comment type="similarity">
    <text evidence="1 4">Belongs to the short-chain dehydrogenases/reductases (SDR) family.</text>
</comment>
<evidence type="ECO:0000256" key="2">
    <source>
        <dbReference type="ARBA" id="ARBA00022857"/>
    </source>
</evidence>
<dbReference type="Pfam" id="PF00106">
    <property type="entry name" value="adh_short"/>
    <property type="match status" value="1"/>
</dbReference>
<gene>
    <name evidence="5" type="ORF">BDN70DRAFT_847192</name>
</gene>
<dbReference type="Gene3D" id="3.40.50.720">
    <property type="entry name" value="NAD(P)-binding Rossmann-like Domain"/>
    <property type="match status" value="1"/>
</dbReference>
<name>A0A9P5ZE56_9AGAR</name>
<dbReference type="PANTHER" id="PTHR24320">
    <property type="entry name" value="RETINOL DEHYDROGENASE"/>
    <property type="match status" value="1"/>
</dbReference>
<keyword evidence="3" id="KW-0560">Oxidoreductase</keyword>
<dbReference type="PRINTS" id="PR00081">
    <property type="entry name" value="GDHRDH"/>
</dbReference>
<dbReference type="PROSITE" id="PS00061">
    <property type="entry name" value="ADH_SHORT"/>
    <property type="match status" value="1"/>
</dbReference>
<keyword evidence="2" id="KW-0521">NADP</keyword>
<proteinExistence type="inferred from homology"/>
<dbReference type="InterPro" id="IPR036291">
    <property type="entry name" value="NAD(P)-bd_dom_sf"/>
</dbReference>
<dbReference type="GO" id="GO:0016491">
    <property type="term" value="F:oxidoreductase activity"/>
    <property type="evidence" value="ECO:0007669"/>
    <property type="project" value="UniProtKB-KW"/>
</dbReference>
<sequence>MGVVYSLINEGYPPETKFTPANIPDLTGKVIIVTGANTGVGKETAKALLEHNAKVYIASRNPQKAAQAIVDLEKETGKTALFLKLDLADLKSVKAAAEEFINKETELHVLFNNAGVMLNHIDEITTQGYDIQFGTNVLGHFYFTKLLLPTLLAGAKSSPDGKARIVNTSSAAAMFVGGMDFDTFHDGPTRKKKGSHLLYSQSKLGSIIFSNELARRYGGQGIVSTSLNPGNLDSDLMRHMPSWQNAIVKLILWDPSYGALTQLWAGTTPEGAELNGQYLIPWARIGTANPAGTDPKLGTEMWNWMEEQVMKI</sequence>
<dbReference type="EMBL" id="MU155133">
    <property type="protein sequence ID" value="KAF9485786.1"/>
    <property type="molecule type" value="Genomic_DNA"/>
</dbReference>
<dbReference type="OrthoDB" id="191139at2759"/>
<comment type="caution">
    <text evidence="5">The sequence shown here is derived from an EMBL/GenBank/DDBJ whole genome shotgun (WGS) entry which is preliminary data.</text>
</comment>
<dbReference type="PANTHER" id="PTHR24320:SF236">
    <property type="entry name" value="SHORT-CHAIN DEHYDROGENASE-RELATED"/>
    <property type="match status" value="1"/>
</dbReference>
<reference evidence="5" key="1">
    <citation type="submission" date="2020-11" db="EMBL/GenBank/DDBJ databases">
        <authorList>
            <consortium name="DOE Joint Genome Institute"/>
            <person name="Ahrendt S."/>
            <person name="Riley R."/>
            <person name="Andreopoulos W."/>
            <person name="Labutti K."/>
            <person name="Pangilinan J."/>
            <person name="Ruiz-Duenas F.J."/>
            <person name="Barrasa J.M."/>
            <person name="Sanchez-Garcia M."/>
            <person name="Camarero S."/>
            <person name="Miyauchi S."/>
            <person name="Serrano A."/>
            <person name="Linde D."/>
            <person name="Babiker R."/>
            <person name="Drula E."/>
            <person name="Ayuso-Fernandez I."/>
            <person name="Pacheco R."/>
            <person name="Padilla G."/>
            <person name="Ferreira P."/>
            <person name="Barriuso J."/>
            <person name="Kellner H."/>
            <person name="Castanera R."/>
            <person name="Alfaro M."/>
            <person name="Ramirez L."/>
            <person name="Pisabarro A.G."/>
            <person name="Kuo A."/>
            <person name="Tritt A."/>
            <person name="Lipzen A."/>
            <person name="He G."/>
            <person name="Yan M."/>
            <person name="Ng V."/>
            <person name="Cullen D."/>
            <person name="Martin F."/>
            <person name="Rosso M.-N."/>
            <person name="Henrissat B."/>
            <person name="Hibbett D."/>
            <person name="Martinez A.T."/>
            <person name="Grigoriev I.V."/>
        </authorList>
    </citation>
    <scope>NUCLEOTIDE SEQUENCE</scope>
    <source>
        <strain evidence="5">CIRM-BRFM 674</strain>
    </source>
</reference>
<evidence type="ECO:0000256" key="1">
    <source>
        <dbReference type="ARBA" id="ARBA00006484"/>
    </source>
</evidence>
<organism evidence="5 6">
    <name type="scientific">Pholiota conissans</name>
    <dbReference type="NCBI Taxonomy" id="109636"/>
    <lineage>
        <taxon>Eukaryota</taxon>
        <taxon>Fungi</taxon>
        <taxon>Dikarya</taxon>
        <taxon>Basidiomycota</taxon>
        <taxon>Agaricomycotina</taxon>
        <taxon>Agaricomycetes</taxon>
        <taxon>Agaricomycetidae</taxon>
        <taxon>Agaricales</taxon>
        <taxon>Agaricineae</taxon>
        <taxon>Strophariaceae</taxon>
        <taxon>Pholiota</taxon>
    </lineage>
</organism>
<dbReference type="SUPFAM" id="SSF51735">
    <property type="entry name" value="NAD(P)-binding Rossmann-fold domains"/>
    <property type="match status" value="1"/>
</dbReference>
<evidence type="ECO:0000256" key="3">
    <source>
        <dbReference type="ARBA" id="ARBA00023002"/>
    </source>
</evidence>
<evidence type="ECO:0000313" key="6">
    <source>
        <dbReference type="Proteomes" id="UP000807469"/>
    </source>
</evidence>
<protein>
    <submittedName>
        <fullName evidence="5">NAD(P)-binding protein</fullName>
    </submittedName>
</protein>